<evidence type="ECO:0000256" key="2">
    <source>
        <dbReference type="ARBA" id="ARBA00022801"/>
    </source>
</evidence>
<organism evidence="4 5">
    <name type="scientific">Variovorax boronicumulans</name>
    <dbReference type="NCBI Taxonomy" id="436515"/>
    <lineage>
        <taxon>Bacteria</taxon>
        <taxon>Pseudomonadati</taxon>
        <taxon>Pseudomonadota</taxon>
        <taxon>Betaproteobacteria</taxon>
        <taxon>Burkholderiales</taxon>
        <taxon>Comamonadaceae</taxon>
        <taxon>Variovorax</taxon>
    </lineage>
</organism>
<gene>
    <name evidence="4" type="ORF">J2W31_001076</name>
</gene>
<evidence type="ECO:0000259" key="3">
    <source>
        <dbReference type="Pfam" id="PF03061"/>
    </source>
</evidence>
<evidence type="ECO:0000313" key="4">
    <source>
        <dbReference type="EMBL" id="MDP9891973.1"/>
    </source>
</evidence>
<dbReference type="NCBIfam" id="TIGR00369">
    <property type="entry name" value="unchar_dom_1"/>
    <property type="match status" value="1"/>
</dbReference>
<dbReference type="Pfam" id="PF03061">
    <property type="entry name" value="4HBT"/>
    <property type="match status" value="1"/>
</dbReference>
<dbReference type="EMBL" id="JAUSRD010000002">
    <property type="protein sequence ID" value="MDP9891973.1"/>
    <property type="molecule type" value="Genomic_DNA"/>
</dbReference>
<accession>A0AAW8CKT4</accession>
<dbReference type="AlphaFoldDB" id="A0AAW8CKT4"/>
<comment type="caution">
    <text evidence="4">The sequence shown here is derived from an EMBL/GenBank/DDBJ whole genome shotgun (WGS) entry which is preliminary data.</text>
</comment>
<dbReference type="InterPro" id="IPR029069">
    <property type="entry name" value="HotDog_dom_sf"/>
</dbReference>
<sequence>MLDTIQAINRTASFNRWAGFEVHHAADGEAELRMNWREEDMGQYAGFLHAGMIAALLDTVSGYAASTKAGRVLASHFSVNCISPAIGSAFVARGRVVKAGRKQVFVVAELYAQPEGKGDDELKLVATGNAILVPIAPEELQPKPAA</sequence>
<keyword evidence="2" id="KW-0378">Hydrolase</keyword>
<dbReference type="RefSeq" id="WP_307684070.1">
    <property type="nucleotide sequence ID" value="NZ_JAUSRD010000002.1"/>
</dbReference>
<evidence type="ECO:0000313" key="5">
    <source>
        <dbReference type="Proteomes" id="UP001242045"/>
    </source>
</evidence>
<dbReference type="Proteomes" id="UP001242045">
    <property type="component" value="Unassembled WGS sequence"/>
</dbReference>
<proteinExistence type="inferred from homology"/>
<dbReference type="SUPFAM" id="SSF54637">
    <property type="entry name" value="Thioesterase/thiol ester dehydrase-isomerase"/>
    <property type="match status" value="1"/>
</dbReference>
<name>A0AAW8CKT4_9BURK</name>
<dbReference type="GO" id="GO:0047617">
    <property type="term" value="F:fatty acyl-CoA hydrolase activity"/>
    <property type="evidence" value="ECO:0007669"/>
    <property type="project" value="InterPro"/>
</dbReference>
<evidence type="ECO:0000256" key="1">
    <source>
        <dbReference type="ARBA" id="ARBA00008324"/>
    </source>
</evidence>
<dbReference type="InterPro" id="IPR006683">
    <property type="entry name" value="Thioestr_dom"/>
</dbReference>
<feature type="domain" description="Thioesterase" evidence="3">
    <location>
        <begin position="46"/>
        <end position="116"/>
    </location>
</feature>
<dbReference type="InterPro" id="IPR039298">
    <property type="entry name" value="ACOT13"/>
</dbReference>
<dbReference type="InterPro" id="IPR003736">
    <property type="entry name" value="PAAI_dom"/>
</dbReference>
<dbReference type="PANTHER" id="PTHR21660:SF1">
    <property type="entry name" value="ACYL-COENZYME A THIOESTERASE 13"/>
    <property type="match status" value="1"/>
</dbReference>
<dbReference type="CDD" id="cd03443">
    <property type="entry name" value="PaaI_thioesterase"/>
    <property type="match status" value="1"/>
</dbReference>
<dbReference type="PANTHER" id="PTHR21660">
    <property type="entry name" value="THIOESTERASE SUPERFAMILY MEMBER-RELATED"/>
    <property type="match status" value="1"/>
</dbReference>
<reference evidence="4" key="1">
    <citation type="submission" date="2023-07" db="EMBL/GenBank/DDBJ databases">
        <title>Sorghum-associated microbial communities from plants grown in Nebraska, USA.</title>
        <authorList>
            <person name="Schachtman D."/>
        </authorList>
    </citation>
    <scope>NUCLEOTIDE SEQUENCE</scope>
    <source>
        <strain evidence="4">DS3754</strain>
    </source>
</reference>
<comment type="similarity">
    <text evidence="1">Belongs to the thioesterase PaaI family.</text>
</comment>
<dbReference type="Gene3D" id="3.10.129.10">
    <property type="entry name" value="Hotdog Thioesterase"/>
    <property type="match status" value="1"/>
</dbReference>
<protein>
    <submittedName>
        <fullName evidence="4">Uncharacterized protein (TIGR00369 family)</fullName>
    </submittedName>
</protein>